<accession>A0ABP0JNT6</accession>
<evidence type="ECO:0000313" key="2">
    <source>
        <dbReference type="Proteomes" id="UP001642464"/>
    </source>
</evidence>
<dbReference type="Proteomes" id="UP001642464">
    <property type="component" value="Unassembled WGS sequence"/>
</dbReference>
<reference evidence="1 2" key="1">
    <citation type="submission" date="2024-02" db="EMBL/GenBank/DDBJ databases">
        <authorList>
            <person name="Chen Y."/>
            <person name="Shah S."/>
            <person name="Dougan E. K."/>
            <person name="Thang M."/>
            <person name="Chan C."/>
        </authorList>
    </citation>
    <scope>NUCLEOTIDE SEQUENCE [LARGE SCALE GENOMIC DNA]</scope>
</reference>
<comment type="caution">
    <text evidence="1">The sequence shown here is derived from an EMBL/GenBank/DDBJ whole genome shotgun (WGS) entry which is preliminary data.</text>
</comment>
<evidence type="ECO:0000313" key="1">
    <source>
        <dbReference type="EMBL" id="CAK9016096.1"/>
    </source>
</evidence>
<gene>
    <name evidence="1" type="ORF">SCF082_LOCUS13041</name>
</gene>
<dbReference type="EMBL" id="CAXAMM010008014">
    <property type="protein sequence ID" value="CAK9016096.1"/>
    <property type="molecule type" value="Genomic_DNA"/>
</dbReference>
<keyword evidence="2" id="KW-1185">Reference proteome</keyword>
<name>A0ABP0JNT6_9DINO</name>
<sequence>MVLRDVKWLDEGDIDFLLALGESNGSGPEQIDLQAIPLSGFLTKVQTLRDRWATAPVTLADLVLATRPTWLYPWEIKKAFAQWSSEQAHDEMLTLAELRVYARFAEKISYEGLIGDPEPQPEMPDRALKFFQLHAESGKSTMMLKLMTNEMGILMDEQLRNYFYSKNTFKDGKGLRRSATIGVENFIAAADGRTPLRARALRGARTRREMAGAG</sequence>
<proteinExistence type="predicted"/>
<protein>
    <submittedName>
        <fullName evidence="1">Protein ZINC INDUCED FACILITATOR-LIKE 1</fullName>
    </submittedName>
</protein>
<organism evidence="1 2">
    <name type="scientific">Durusdinium trenchii</name>
    <dbReference type="NCBI Taxonomy" id="1381693"/>
    <lineage>
        <taxon>Eukaryota</taxon>
        <taxon>Sar</taxon>
        <taxon>Alveolata</taxon>
        <taxon>Dinophyceae</taxon>
        <taxon>Suessiales</taxon>
        <taxon>Symbiodiniaceae</taxon>
        <taxon>Durusdinium</taxon>
    </lineage>
</organism>